<dbReference type="FunFam" id="2.160.20.10:FF:000023">
    <property type="entry name" value="Exo-beta-1,3-glucanase Exg0"/>
    <property type="match status" value="1"/>
</dbReference>
<feature type="domain" description="Rhamnogalacturonase A/B/Epimerase-like pectate lyase" evidence="2">
    <location>
        <begin position="438"/>
        <end position="506"/>
    </location>
</feature>
<dbReference type="InterPro" id="IPR024535">
    <property type="entry name" value="RHGA/B-epi-like_pectate_lyase"/>
</dbReference>
<reference evidence="3 4" key="1">
    <citation type="submission" date="2015-10" db="EMBL/GenBank/DDBJ databases">
        <title>Full genome of DAOMC 229536 Phialocephala scopiformis, a fungal endophyte of spruce producing the potent anti-insectan compound rugulosin.</title>
        <authorList>
            <consortium name="DOE Joint Genome Institute"/>
            <person name="Walker A.K."/>
            <person name="Frasz S.L."/>
            <person name="Seifert K.A."/>
            <person name="Miller J.D."/>
            <person name="Mondo S.J."/>
            <person name="Labutti K."/>
            <person name="Lipzen A."/>
            <person name="Dockter R."/>
            <person name="Kennedy M."/>
            <person name="Grigoriev I.V."/>
            <person name="Spatafora J.W."/>
        </authorList>
    </citation>
    <scope>NUCLEOTIDE SEQUENCE [LARGE SCALE GENOMIC DNA]</scope>
    <source>
        <strain evidence="3 4">CBS 120377</strain>
    </source>
</reference>
<keyword evidence="4" id="KW-1185">Reference proteome</keyword>
<dbReference type="Gene3D" id="2.160.20.10">
    <property type="entry name" value="Single-stranded right-handed beta-helix, Pectin lyase-like"/>
    <property type="match status" value="2"/>
</dbReference>
<dbReference type="InParanoid" id="A0A194X261"/>
<dbReference type="PANTHER" id="PTHR33928:SF2">
    <property type="entry name" value="PECTATE LYASE SUPERFAMILY PROTEIN DOMAIN-CONTAINING PROTEIN-RELATED"/>
    <property type="match status" value="1"/>
</dbReference>
<dbReference type="EMBL" id="KQ947421">
    <property type="protein sequence ID" value="KUJ13922.1"/>
    <property type="molecule type" value="Genomic_DNA"/>
</dbReference>
<evidence type="ECO:0000313" key="3">
    <source>
        <dbReference type="EMBL" id="KUJ13922.1"/>
    </source>
</evidence>
<feature type="domain" description="Rhamnogalacturonase A/B/Epimerase-like pectate lyase" evidence="2">
    <location>
        <begin position="90"/>
        <end position="313"/>
    </location>
</feature>
<feature type="signal peptide" evidence="1">
    <location>
        <begin position="1"/>
        <end position="19"/>
    </location>
</feature>
<dbReference type="RefSeq" id="XP_018068277.1">
    <property type="nucleotide sequence ID" value="XM_018210951.1"/>
</dbReference>
<protein>
    <submittedName>
        <fullName evidence="3">Glycoside hydrolase family 55 protein</fullName>
    </submittedName>
</protein>
<evidence type="ECO:0000313" key="4">
    <source>
        <dbReference type="Proteomes" id="UP000070700"/>
    </source>
</evidence>
<dbReference type="InterPro" id="IPR012334">
    <property type="entry name" value="Pectin_lyas_fold"/>
</dbReference>
<keyword evidence="3" id="KW-0378">Hydrolase</keyword>
<dbReference type="STRING" id="149040.A0A194X261"/>
<dbReference type="AlphaFoldDB" id="A0A194X261"/>
<dbReference type="FunFam" id="2.160.20.10:FF:000026">
    <property type="entry name" value="Exo-beta-1,3-glucanase Exg0"/>
    <property type="match status" value="1"/>
</dbReference>
<dbReference type="SUPFAM" id="SSF51126">
    <property type="entry name" value="Pectin lyase-like"/>
    <property type="match status" value="2"/>
</dbReference>
<evidence type="ECO:0000256" key="1">
    <source>
        <dbReference type="SAM" id="SignalP"/>
    </source>
</evidence>
<dbReference type="Pfam" id="PF12708">
    <property type="entry name" value="Pect-lyase_RHGA_epim"/>
    <property type="match status" value="2"/>
</dbReference>
<proteinExistence type="predicted"/>
<dbReference type="InterPro" id="IPR011050">
    <property type="entry name" value="Pectin_lyase_fold/virulence"/>
</dbReference>
<dbReference type="OrthoDB" id="1046782at2759"/>
<evidence type="ECO:0000259" key="2">
    <source>
        <dbReference type="Pfam" id="PF12708"/>
    </source>
</evidence>
<keyword evidence="1" id="KW-0732">Signal</keyword>
<dbReference type="GO" id="GO:0004650">
    <property type="term" value="F:polygalacturonase activity"/>
    <property type="evidence" value="ECO:0007669"/>
    <property type="project" value="InterPro"/>
</dbReference>
<sequence length="821" mass="86639">MKINILLSVLLGVVSHVMAVSLTSSSVHVSTSTRISTVSTSSKVSSTSLKASSTSVISATSTASTTPYWLETIKHQGISAFNQNSSYQVFRNVKDFGAKGDGVTDDTAAIQNAMSAGGRCAPGTCAGSTTTPAIVYFPAGTYLISTAIINYYYTQIIGDPNNLPVLKPTQNFAGFGLIDGDQYGGNGLKFAATNVFYRQIRNLIFDLTGIPPSNGLTALHWPTAQATSLQNCVFKMNDSPGTQQQGIFIEDGSGGFMSDLVFYGGKNGVVFGNQQFTVRNLTFYNAVTAIDHIWDWSWTYQGLSVNNCSVGIDMSAGGTTGQSTGSVTVIDSTFTNTGIAILTAHNSTSQPPTGGSLILEKVSLVNTPIAVQGPTGKVLGGGTTTIGGWGQGHEYTPSGPVNFEKAFTPFSRPSSLTVSSKYYTRSKPQYQSLPLSSFISVRSAGAKGDGVTDDTAALNAVLNSAAGKSVVFFDAGTYKVTSTLLIPVGSKIVGESYSVIMGSGTFFSNINSPQPVVSVGTTGQSGIVEWSDMIVSTQGPTAGAILIQWNLVSPASTPSGMWDVHTRIGGFAGSNLQLAQCPTTPSSSTVNTNCIAAFMSMYIVPSASGLYLENVWLWTADHDIDDPNNTQVTIYTGRGLYCASTKGTIWMVGTAVEHHDLYQYQFANTKEVFAGLIQTETAYWQPNPKAGVVTPVVAGWNDPDFSTSCHGVNGTFAACAMGWGMRVVGSEDILIYGAGLYSFFNNYNVSCSNPVTPPGGNGAACQTRIFSIEGTTSKNINMYDLNTIGSISMITRDGNSLALYLDNVNAYQDTIALFKSG</sequence>
<name>A0A194X261_MOLSC</name>
<dbReference type="GeneID" id="28820677"/>
<dbReference type="KEGG" id="psco:LY89DRAFT_621642"/>
<feature type="chain" id="PRO_5008267744" evidence="1">
    <location>
        <begin position="20"/>
        <end position="821"/>
    </location>
</feature>
<accession>A0A194X261</accession>
<dbReference type="CDD" id="cd23668">
    <property type="entry name" value="GH55_beta13glucanase-like"/>
    <property type="match status" value="1"/>
</dbReference>
<dbReference type="InterPro" id="IPR039279">
    <property type="entry name" value="QRT3-like"/>
</dbReference>
<gene>
    <name evidence="3" type="ORF">LY89DRAFT_621642</name>
</gene>
<dbReference type="PANTHER" id="PTHR33928">
    <property type="entry name" value="POLYGALACTURONASE QRT3"/>
    <property type="match status" value="1"/>
</dbReference>
<dbReference type="Proteomes" id="UP000070700">
    <property type="component" value="Unassembled WGS sequence"/>
</dbReference>
<organism evidence="3 4">
    <name type="scientific">Mollisia scopiformis</name>
    <name type="common">Conifer needle endophyte fungus</name>
    <name type="synonym">Phialocephala scopiformis</name>
    <dbReference type="NCBI Taxonomy" id="149040"/>
    <lineage>
        <taxon>Eukaryota</taxon>
        <taxon>Fungi</taxon>
        <taxon>Dikarya</taxon>
        <taxon>Ascomycota</taxon>
        <taxon>Pezizomycotina</taxon>
        <taxon>Leotiomycetes</taxon>
        <taxon>Helotiales</taxon>
        <taxon>Mollisiaceae</taxon>
        <taxon>Mollisia</taxon>
    </lineage>
</organism>